<evidence type="ECO:0000256" key="9">
    <source>
        <dbReference type="ARBA" id="ARBA00023237"/>
    </source>
</evidence>
<dbReference type="STRING" id="1046627.BZARG_87"/>
<keyword evidence="2 10" id="KW-0813">Transport</keyword>
<sequence>MKTIINLLFLSMVSFALGQNNIQGVVTDTNMGDSLPYVNLYFPQLEKGTTTDENGKFSFHNLPSGTYTLVYSFIGYETKSFNLVIPTTEALVLELASSAIEMEAVIISTPFHKLQSDNVMKIERKSIKELKASGAVTLGEGISNIAGVEGVSTGIGITKPVIRGLSSNRVLVYTQGVRLENQQFGDEHGLGLSDAGVESVEVIKGPASLLYGSDALGGVLYINPERFASSNSVNADLGGTYYSNTEGYSTSAGYKASGDDFKMLFRGSVSEHADYKTSDYRVTNTRFKEQDFKAGLGYQTTNFKTDFRYNVNQSKLGIPGEIGEQSTNKTPLLPYQELSNHIFSSRSTLFFNNSKLEFNLGYIYNSRKEFEDEHDHDHGGHDHDDHDEDDEHGELHPALQMKLKTANYDIKYHLPVMGKFETIVGVQGMNQANTNYGEEILIPDAITNDFGVLAMSHIHFETFDIQLGARYDNRWIEIDDNLSKSFNSFNGAFGVKTDLAKNITARLNLATGFRAPNLAELTSDGVHHGTNRYEIGNIELNNEQNFQADLALEYKNEHIEFFVNGFYNHINDYIFLSPDGSDINDQPVYNYIQDDAALYGGEVGLHFHPHPLDWLHYESSFETVTGKQSSGSYLPLIPANSLSNTIRMEFDTKGTIETYAFIKLKTVFKQGKISAFETSTNGYNLLSAGFGGNVQVFNNDLAITISGTNLTNKTYVNHLSRLKPDGIYNMGRNFSVGLTYSL</sequence>
<name>G2E976_9FLAO</name>
<keyword evidence="5 13" id="KW-0732">Signal</keyword>
<reference evidence="16 17" key="1">
    <citation type="journal article" date="2008" name="Int. J. Syst. Evol. Microbiol.">
        <title>Bizionia argentinensis sp. nov., isolated from surface marine water in Antarctica.</title>
        <authorList>
            <person name="Bercovich A."/>
            <person name="Vazquez S.C."/>
            <person name="Yankilevich P."/>
            <person name="Coria S.H."/>
            <person name="Foti M."/>
            <person name="Hernandez E."/>
            <person name="Vidal A."/>
            <person name="Ruberto L."/>
            <person name="Melo C."/>
            <person name="Marenssi S."/>
            <person name="Criscuolo M."/>
            <person name="Memoli M."/>
            <person name="Arguelles M."/>
            <person name="Mac Cormack W.P."/>
        </authorList>
    </citation>
    <scope>NUCLEOTIDE SEQUENCE [LARGE SCALE GENOMIC DNA]</scope>
    <source>
        <strain evidence="16 17">JUB59</strain>
    </source>
</reference>
<keyword evidence="7 10" id="KW-0472">Membrane</keyword>
<comment type="caution">
    <text evidence="16">The sequence shown here is derived from an EMBL/GenBank/DDBJ whole genome shotgun (WGS) entry which is preliminary data.</text>
</comment>
<dbReference type="OrthoDB" id="9795928at2"/>
<dbReference type="InterPro" id="IPR000531">
    <property type="entry name" value="Beta-barrel_TonB"/>
</dbReference>
<evidence type="ECO:0000256" key="3">
    <source>
        <dbReference type="ARBA" id="ARBA00022452"/>
    </source>
</evidence>
<dbReference type="GO" id="GO:0015344">
    <property type="term" value="F:siderophore uptake transmembrane transporter activity"/>
    <property type="evidence" value="ECO:0007669"/>
    <property type="project" value="TreeGrafter"/>
</dbReference>
<feature type="compositionally biased region" description="Basic and acidic residues" evidence="12">
    <location>
        <begin position="371"/>
        <end position="384"/>
    </location>
</feature>
<dbReference type="InterPro" id="IPR008969">
    <property type="entry name" value="CarboxyPept-like_regulatory"/>
</dbReference>
<evidence type="ECO:0000256" key="1">
    <source>
        <dbReference type="ARBA" id="ARBA00004571"/>
    </source>
</evidence>
<dbReference type="PANTHER" id="PTHR30069">
    <property type="entry name" value="TONB-DEPENDENT OUTER MEMBRANE RECEPTOR"/>
    <property type="match status" value="1"/>
</dbReference>
<keyword evidence="3 10" id="KW-1134">Transmembrane beta strand</keyword>
<accession>G2E976</accession>
<feature type="signal peptide" evidence="13">
    <location>
        <begin position="1"/>
        <end position="18"/>
    </location>
</feature>
<dbReference type="PROSITE" id="PS52016">
    <property type="entry name" value="TONB_DEPENDENT_REC_3"/>
    <property type="match status" value="1"/>
</dbReference>
<evidence type="ECO:0000256" key="4">
    <source>
        <dbReference type="ARBA" id="ARBA00022692"/>
    </source>
</evidence>
<dbReference type="InterPro" id="IPR039426">
    <property type="entry name" value="TonB-dep_rcpt-like"/>
</dbReference>
<dbReference type="InterPro" id="IPR012910">
    <property type="entry name" value="Plug_dom"/>
</dbReference>
<dbReference type="Gene3D" id="2.40.170.20">
    <property type="entry name" value="TonB-dependent receptor, beta-barrel domain"/>
    <property type="match status" value="1"/>
</dbReference>
<feature type="region of interest" description="Disordered" evidence="12">
    <location>
        <begin position="371"/>
        <end position="393"/>
    </location>
</feature>
<keyword evidence="6 11" id="KW-0798">TonB box</keyword>
<dbReference type="Gene3D" id="2.170.130.10">
    <property type="entry name" value="TonB-dependent receptor, plug domain"/>
    <property type="match status" value="1"/>
</dbReference>
<evidence type="ECO:0000256" key="2">
    <source>
        <dbReference type="ARBA" id="ARBA00022448"/>
    </source>
</evidence>
<dbReference type="RefSeq" id="WP_040287860.1">
    <property type="nucleotide sequence ID" value="NZ_AFXZ01000002.1"/>
</dbReference>
<evidence type="ECO:0000256" key="8">
    <source>
        <dbReference type="ARBA" id="ARBA00023170"/>
    </source>
</evidence>
<evidence type="ECO:0000313" key="17">
    <source>
        <dbReference type="Proteomes" id="UP000003730"/>
    </source>
</evidence>
<dbReference type="AlphaFoldDB" id="G2E976"/>
<dbReference type="GO" id="GO:0044718">
    <property type="term" value="P:siderophore transmembrane transport"/>
    <property type="evidence" value="ECO:0007669"/>
    <property type="project" value="TreeGrafter"/>
</dbReference>
<keyword evidence="17" id="KW-1185">Reference proteome</keyword>
<protein>
    <submittedName>
        <fullName evidence="16">TonB-dependent receptor</fullName>
    </submittedName>
</protein>
<dbReference type="Pfam" id="PF00593">
    <property type="entry name" value="TonB_dep_Rec_b-barrel"/>
    <property type="match status" value="1"/>
</dbReference>
<dbReference type="SUPFAM" id="SSF49464">
    <property type="entry name" value="Carboxypeptidase regulatory domain-like"/>
    <property type="match status" value="1"/>
</dbReference>
<dbReference type="Proteomes" id="UP000003730">
    <property type="component" value="Unassembled WGS sequence"/>
</dbReference>
<keyword evidence="8 16" id="KW-0675">Receptor</keyword>
<comment type="subcellular location">
    <subcellularLocation>
        <location evidence="1 10">Cell outer membrane</location>
        <topology evidence="1 10">Multi-pass membrane protein</topology>
    </subcellularLocation>
</comment>
<evidence type="ECO:0000256" key="5">
    <source>
        <dbReference type="ARBA" id="ARBA00022729"/>
    </source>
</evidence>
<feature type="chain" id="PRO_5020185523" evidence="13">
    <location>
        <begin position="19"/>
        <end position="742"/>
    </location>
</feature>
<keyword evidence="9 10" id="KW-0998">Cell outer membrane</keyword>
<evidence type="ECO:0000256" key="13">
    <source>
        <dbReference type="SAM" id="SignalP"/>
    </source>
</evidence>
<organism evidence="16 17">
    <name type="scientific">Bizionia argentinensis JUB59</name>
    <dbReference type="NCBI Taxonomy" id="1046627"/>
    <lineage>
        <taxon>Bacteria</taxon>
        <taxon>Pseudomonadati</taxon>
        <taxon>Bacteroidota</taxon>
        <taxon>Flavobacteriia</taxon>
        <taxon>Flavobacteriales</taxon>
        <taxon>Flavobacteriaceae</taxon>
        <taxon>Bizionia</taxon>
    </lineage>
</organism>
<dbReference type="Pfam" id="PF07715">
    <property type="entry name" value="Plug"/>
    <property type="match status" value="1"/>
</dbReference>
<dbReference type="InterPro" id="IPR037066">
    <property type="entry name" value="Plug_dom_sf"/>
</dbReference>
<dbReference type="PATRIC" id="fig|1046627.3.peg.102"/>
<evidence type="ECO:0000256" key="6">
    <source>
        <dbReference type="ARBA" id="ARBA00023077"/>
    </source>
</evidence>
<dbReference type="Pfam" id="PF13715">
    <property type="entry name" value="CarbopepD_reg_2"/>
    <property type="match status" value="1"/>
</dbReference>
<evidence type="ECO:0000259" key="14">
    <source>
        <dbReference type="Pfam" id="PF00593"/>
    </source>
</evidence>
<dbReference type="Gene3D" id="2.60.40.1120">
    <property type="entry name" value="Carboxypeptidase-like, regulatory domain"/>
    <property type="match status" value="1"/>
</dbReference>
<evidence type="ECO:0000256" key="11">
    <source>
        <dbReference type="RuleBase" id="RU003357"/>
    </source>
</evidence>
<evidence type="ECO:0000256" key="7">
    <source>
        <dbReference type="ARBA" id="ARBA00023136"/>
    </source>
</evidence>
<evidence type="ECO:0000259" key="15">
    <source>
        <dbReference type="Pfam" id="PF07715"/>
    </source>
</evidence>
<comment type="similarity">
    <text evidence="10 11">Belongs to the TonB-dependent receptor family.</text>
</comment>
<feature type="domain" description="TonB-dependent receptor plug" evidence="15">
    <location>
        <begin position="125"/>
        <end position="219"/>
    </location>
</feature>
<gene>
    <name evidence="16" type="ORF">BZARG_87</name>
</gene>
<dbReference type="PANTHER" id="PTHR30069:SF29">
    <property type="entry name" value="HEMOGLOBIN AND HEMOGLOBIN-HAPTOGLOBIN-BINDING PROTEIN 1-RELATED"/>
    <property type="match status" value="1"/>
</dbReference>
<dbReference type="InterPro" id="IPR036942">
    <property type="entry name" value="Beta-barrel_TonB_sf"/>
</dbReference>
<proteinExistence type="inferred from homology"/>
<evidence type="ECO:0000256" key="12">
    <source>
        <dbReference type="SAM" id="MobiDB-lite"/>
    </source>
</evidence>
<dbReference type="EMBL" id="AFXZ01000002">
    <property type="protein sequence ID" value="EGV44753.2"/>
    <property type="molecule type" value="Genomic_DNA"/>
</dbReference>
<evidence type="ECO:0000313" key="16">
    <source>
        <dbReference type="EMBL" id="EGV44753.2"/>
    </source>
</evidence>
<dbReference type="SUPFAM" id="SSF56935">
    <property type="entry name" value="Porins"/>
    <property type="match status" value="1"/>
</dbReference>
<evidence type="ECO:0000256" key="10">
    <source>
        <dbReference type="PROSITE-ProRule" id="PRU01360"/>
    </source>
</evidence>
<dbReference type="GO" id="GO:0009279">
    <property type="term" value="C:cell outer membrane"/>
    <property type="evidence" value="ECO:0007669"/>
    <property type="project" value="UniProtKB-SubCell"/>
</dbReference>
<dbReference type="eggNOG" id="COG4206">
    <property type="taxonomic scope" value="Bacteria"/>
</dbReference>
<keyword evidence="4 10" id="KW-0812">Transmembrane</keyword>
<feature type="domain" description="TonB-dependent receptor-like beta-barrel" evidence="14">
    <location>
        <begin position="234"/>
        <end position="710"/>
    </location>
</feature>